<reference evidence="2 3" key="1">
    <citation type="submission" date="2016-04" db="EMBL/GenBank/DDBJ databases">
        <title>The genome of Intoshia linei affirms orthonectids as highly simplified spiralians.</title>
        <authorList>
            <person name="Mikhailov K.V."/>
            <person name="Slusarev G.S."/>
            <person name="Nikitin M.A."/>
            <person name="Logacheva M.D."/>
            <person name="Penin A."/>
            <person name="Aleoshin V."/>
            <person name="Panchin Y.V."/>
        </authorList>
    </citation>
    <scope>NUCLEOTIDE SEQUENCE [LARGE SCALE GENOMIC DNA]</scope>
    <source>
        <strain evidence="2">Intl2013</strain>
        <tissue evidence="2">Whole animal</tissue>
    </source>
</reference>
<dbReference type="Gene3D" id="3.30.420.10">
    <property type="entry name" value="Ribonuclease H-like superfamily/Ribonuclease H"/>
    <property type="match status" value="1"/>
</dbReference>
<proteinExistence type="predicted"/>
<feature type="domain" description="Tc1-like transposase DDE" evidence="1">
    <location>
        <begin position="3"/>
        <end position="48"/>
    </location>
</feature>
<dbReference type="Pfam" id="PF13358">
    <property type="entry name" value="DDE_3"/>
    <property type="match status" value="1"/>
</dbReference>
<accession>A0A177B3P6</accession>
<dbReference type="OrthoDB" id="6150563at2759"/>
<dbReference type="InterPro" id="IPR036397">
    <property type="entry name" value="RNaseH_sf"/>
</dbReference>
<comment type="caution">
    <text evidence="2">The sequence shown here is derived from an EMBL/GenBank/DDBJ whole genome shotgun (WGS) entry which is preliminary data.</text>
</comment>
<evidence type="ECO:0000259" key="1">
    <source>
        <dbReference type="Pfam" id="PF13358"/>
    </source>
</evidence>
<dbReference type="Proteomes" id="UP000078046">
    <property type="component" value="Unassembled WGS sequence"/>
</dbReference>
<dbReference type="EMBL" id="LWCA01000371">
    <property type="protein sequence ID" value="OAF68898.1"/>
    <property type="molecule type" value="Genomic_DNA"/>
</dbReference>
<dbReference type="AlphaFoldDB" id="A0A177B3P6"/>
<name>A0A177B3P6_9BILA</name>
<organism evidence="2 3">
    <name type="scientific">Intoshia linei</name>
    <dbReference type="NCBI Taxonomy" id="1819745"/>
    <lineage>
        <taxon>Eukaryota</taxon>
        <taxon>Metazoa</taxon>
        <taxon>Spiralia</taxon>
        <taxon>Lophotrochozoa</taxon>
        <taxon>Mesozoa</taxon>
        <taxon>Orthonectida</taxon>
        <taxon>Rhopaluridae</taxon>
        <taxon>Intoshia</taxon>
    </lineage>
</organism>
<keyword evidence="3" id="KW-1185">Reference proteome</keyword>
<sequence>MTKWMEENNIQLMRWPSNSPDLNIIEQVWPRLKARINEISQNVYNQAELSNIIRE</sequence>
<protein>
    <recommendedName>
        <fullName evidence="1">Tc1-like transposase DDE domain-containing protein</fullName>
    </recommendedName>
</protein>
<dbReference type="GO" id="GO:0003676">
    <property type="term" value="F:nucleic acid binding"/>
    <property type="evidence" value="ECO:0007669"/>
    <property type="project" value="InterPro"/>
</dbReference>
<gene>
    <name evidence="2" type="ORF">A3Q56_03357</name>
</gene>
<evidence type="ECO:0000313" key="2">
    <source>
        <dbReference type="EMBL" id="OAF68898.1"/>
    </source>
</evidence>
<evidence type="ECO:0000313" key="3">
    <source>
        <dbReference type="Proteomes" id="UP000078046"/>
    </source>
</evidence>
<dbReference type="InterPro" id="IPR038717">
    <property type="entry name" value="Tc1-like_DDE_dom"/>
</dbReference>